<keyword evidence="5" id="KW-1185">Reference proteome</keyword>
<feature type="compositionally biased region" description="Basic and acidic residues" evidence="2">
    <location>
        <begin position="111"/>
        <end position="137"/>
    </location>
</feature>
<keyword evidence="1" id="KW-0175">Coiled coil</keyword>
<protein>
    <submittedName>
        <fullName evidence="4">Uncharacterized protein</fullName>
    </submittedName>
</protein>
<gene>
    <name evidence="4" type="ORF">ECRASSUSDP1_LOCUS12259</name>
</gene>
<feature type="coiled-coil region" evidence="1">
    <location>
        <begin position="176"/>
        <end position="203"/>
    </location>
</feature>
<proteinExistence type="predicted"/>
<accession>A0AAD1USX0</accession>
<dbReference type="Proteomes" id="UP001295684">
    <property type="component" value="Unassembled WGS sequence"/>
</dbReference>
<evidence type="ECO:0000256" key="1">
    <source>
        <dbReference type="SAM" id="Coils"/>
    </source>
</evidence>
<organism evidence="4 5">
    <name type="scientific">Euplotes crassus</name>
    <dbReference type="NCBI Taxonomy" id="5936"/>
    <lineage>
        <taxon>Eukaryota</taxon>
        <taxon>Sar</taxon>
        <taxon>Alveolata</taxon>
        <taxon>Ciliophora</taxon>
        <taxon>Intramacronucleata</taxon>
        <taxon>Spirotrichea</taxon>
        <taxon>Hypotrichia</taxon>
        <taxon>Euplotida</taxon>
        <taxon>Euplotidae</taxon>
        <taxon>Moneuplotes</taxon>
    </lineage>
</organism>
<dbReference type="EMBL" id="CAMPGE010012159">
    <property type="protein sequence ID" value="CAI2370939.1"/>
    <property type="molecule type" value="Genomic_DNA"/>
</dbReference>
<evidence type="ECO:0000256" key="3">
    <source>
        <dbReference type="SAM" id="Phobius"/>
    </source>
</evidence>
<dbReference type="AlphaFoldDB" id="A0AAD1USX0"/>
<keyword evidence="3" id="KW-0812">Transmembrane</keyword>
<evidence type="ECO:0000256" key="2">
    <source>
        <dbReference type="SAM" id="MobiDB-lite"/>
    </source>
</evidence>
<keyword evidence="3" id="KW-0472">Membrane</keyword>
<feature type="transmembrane region" description="Helical" evidence="3">
    <location>
        <begin position="79"/>
        <end position="99"/>
    </location>
</feature>
<feature type="region of interest" description="Disordered" evidence="2">
    <location>
        <begin position="107"/>
        <end position="139"/>
    </location>
</feature>
<name>A0AAD1USX0_EUPCR</name>
<sequence length="365" mass="41641">MEIAEIERLLAVMENCDGCNLGDLVSYINKYWSTGCLSFSLISWAGPDILDGLDGAAEFVVGAATSCAALVAANPLTSALVVGGILLVVVVGGGIYLYIRHKNKQNNARQTSDEREESKADNRDFEKTNKKKIREEDKYEEDSFQIEESKGYTSVDMNCSLNNYSQTTANFSESCLNKTLKRYKDLRVRNEEIERRKEAISTRDDKLSDKFCENKSKYKYLDSPQKRLLFETPVSKRSLAKSSRLEGQLMGNKKEPKEETKVEYEEIEVVYEEIEEKVEKKVTPEEIRHLSKYSSIYSFTTNDRLIEKEDDSYSIDDEEENIPQVPSPGYFKPNIFIHSNFLAPKLDNGQGLYDPLVTPRDCEEH</sequence>
<keyword evidence="3" id="KW-1133">Transmembrane helix</keyword>
<comment type="caution">
    <text evidence="4">The sequence shown here is derived from an EMBL/GenBank/DDBJ whole genome shotgun (WGS) entry which is preliminary data.</text>
</comment>
<evidence type="ECO:0000313" key="5">
    <source>
        <dbReference type="Proteomes" id="UP001295684"/>
    </source>
</evidence>
<reference evidence="4" key="1">
    <citation type="submission" date="2023-07" db="EMBL/GenBank/DDBJ databases">
        <authorList>
            <consortium name="AG Swart"/>
            <person name="Singh M."/>
            <person name="Singh A."/>
            <person name="Seah K."/>
            <person name="Emmerich C."/>
        </authorList>
    </citation>
    <scope>NUCLEOTIDE SEQUENCE</scope>
    <source>
        <strain evidence="4">DP1</strain>
    </source>
</reference>
<evidence type="ECO:0000313" key="4">
    <source>
        <dbReference type="EMBL" id="CAI2370939.1"/>
    </source>
</evidence>